<evidence type="ECO:0000256" key="4">
    <source>
        <dbReference type="ARBA" id="ARBA00022801"/>
    </source>
</evidence>
<reference evidence="12 13" key="1">
    <citation type="submission" date="2012-05" db="EMBL/GenBank/DDBJ databases">
        <title>Recombination and specialization in a pathogen metapopulation.</title>
        <authorList>
            <person name="Gardiner A."/>
            <person name="Kemen E."/>
            <person name="Schultz-Larsen T."/>
            <person name="MacLean D."/>
            <person name="Van Oosterhout C."/>
            <person name="Jones J.D.G."/>
        </authorList>
    </citation>
    <scope>NUCLEOTIDE SEQUENCE [LARGE SCALE GENOMIC DNA]</scope>
    <source>
        <strain evidence="12 13">Ac Nc2</strain>
    </source>
</reference>
<dbReference type="InterPro" id="IPR001650">
    <property type="entry name" value="Helicase_C-like"/>
</dbReference>
<dbReference type="InterPro" id="IPR014001">
    <property type="entry name" value="Helicase_ATP-bd"/>
</dbReference>
<dbReference type="Gene3D" id="3.40.50.10810">
    <property type="entry name" value="Tandem AAA-ATPase domain"/>
    <property type="match status" value="1"/>
</dbReference>
<dbReference type="EMBL" id="CAIX01000007">
    <property type="protein sequence ID" value="CCI40293.1"/>
    <property type="molecule type" value="Genomic_DNA"/>
</dbReference>
<keyword evidence="5" id="KW-0347">Helicase</keyword>
<evidence type="ECO:0000313" key="13">
    <source>
        <dbReference type="Proteomes" id="UP000053237"/>
    </source>
</evidence>
<dbReference type="Proteomes" id="UP000053237">
    <property type="component" value="Unassembled WGS sequence"/>
</dbReference>
<dbReference type="PROSITE" id="PS51194">
    <property type="entry name" value="HELICASE_CTER"/>
    <property type="match status" value="1"/>
</dbReference>
<dbReference type="GO" id="GO:0004386">
    <property type="term" value="F:helicase activity"/>
    <property type="evidence" value="ECO:0007669"/>
    <property type="project" value="UniProtKB-KW"/>
</dbReference>
<keyword evidence="6" id="KW-0067">ATP-binding</keyword>
<keyword evidence="8" id="KW-0539">Nucleus</keyword>
<dbReference type="STRING" id="65357.A0A024G1W0"/>
<dbReference type="GO" id="GO:0005634">
    <property type="term" value="C:nucleus"/>
    <property type="evidence" value="ECO:0007669"/>
    <property type="project" value="UniProtKB-SubCell"/>
</dbReference>
<comment type="similarity">
    <text evidence="2">Belongs to the SNF2/RAD54 helicase family.</text>
</comment>
<keyword evidence="7" id="KW-0175">Coiled coil</keyword>
<keyword evidence="3" id="KW-0547">Nucleotide-binding</keyword>
<dbReference type="Pfam" id="PF00271">
    <property type="entry name" value="Helicase_C"/>
    <property type="match status" value="1"/>
</dbReference>
<feature type="domain" description="Helicase C-terminal" evidence="11">
    <location>
        <begin position="986"/>
        <end position="1149"/>
    </location>
</feature>
<evidence type="ECO:0000256" key="5">
    <source>
        <dbReference type="ARBA" id="ARBA00022806"/>
    </source>
</evidence>
<dbReference type="InterPro" id="IPR027417">
    <property type="entry name" value="P-loop_NTPase"/>
</dbReference>
<dbReference type="GO" id="GO:0005524">
    <property type="term" value="F:ATP binding"/>
    <property type="evidence" value="ECO:0007669"/>
    <property type="project" value="UniProtKB-KW"/>
</dbReference>
<feature type="compositionally biased region" description="Basic and acidic residues" evidence="9">
    <location>
        <begin position="352"/>
        <end position="363"/>
    </location>
</feature>
<comment type="subcellular location">
    <subcellularLocation>
        <location evidence="1">Nucleus</location>
    </subcellularLocation>
</comment>
<evidence type="ECO:0008006" key="14">
    <source>
        <dbReference type="Google" id="ProtNLM"/>
    </source>
</evidence>
<dbReference type="InterPro" id="IPR000330">
    <property type="entry name" value="SNF2_N"/>
</dbReference>
<organism evidence="12 13">
    <name type="scientific">Albugo candida</name>
    <dbReference type="NCBI Taxonomy" id="65357"/>
    <lineage>
        <taxon>Eukaryota</taxon>
        <taxon>Sar</taxon>
        <taxon>Stramenopiles</taxon>
        <taxon>Oomycota</taxon>
        <taxon>Peronosporomycetes</taxon>
        <taxon>Albuginales</taxon>
        <taxon>Albuginaceae</taxon>
        <taxon>Albugo</taxon>
    </lineage>
</organism>
<dbReference type="InterPro" id="IPR049730">
    <property type="entry name" value="SNF2/RAD54-like_C"/>
</dbReference>
<evidence type="ECO:0000256" key="7">
    <source>
        <dbReference type="ARBA" id="ARBA00023054"/>
    </source>
</evidence>
<dbReference type="PANTHER" id="PTHR10799">
    <property type="entry name" value="SNF2/RAD54 HELICASE FAMILY"/>
    <property type="match status" value="1"/>
</dbReference>
<feature type="compositionally biased region" description="Polar residues" evidence="9">
    <location>
        <begin position="367"/>
        <end position="384"/>
    </location>
</feature>
<sequence>MHQLPKRVERRGRFTITDLSNDASFRTDEAVDSVAIATAAASTVAVGTAMPGTVVTTACVSTTEYGQEVDRIANERDLGPNNDSCVKCVQRSASYSTSINCQVPFVSISHRRPRSLVMGGAIHEQSIQRAFDEENCDFRPPHASSGYLNESELMKLVALRRSQDSKLLNRGDTQKGRFRITEVVSDPSPHARNHRMCEFDGTNRNEIQELEQKAHQGIEHRHTMEAGRDEHAARCEHGRCASSSVTTTRSQSVPPAQLYKQLKRSESGRQNAITTSAESVGNSPTGCTTQRPNTADHLSKSHKRITGRSYGSLLNIVERRRQRDEQYLQDLDENIPINISNASNLSNFMRKSSQERQSPHTRVDGYQSETPSGLQRLNASNTESSHLERRSVADNNYRANSSNCSRSSGSSHEAVAYDAPPGHKINDVRISMSQYLKQQHTVALLTREQQELKHLIHILQEQLRQLMAFPSYGAAEEIEKWGHFFYIKILTHLTFSLYAMQRNPSQRKNDAQASCVENSGSDGDVTIERLQKLDNLLVKAGLYSEFLTASMRNVTTHNNKRVKSDSYATKVENGTKNKRKRSKKNAHKDADEKLKQVTDISVQETQSVHTQSRILTGGTLRPYQLDGIQWLCNLYENGLNGILADEMGLGKTIQVIGLIAHLKEQAVRGPFLVVAPLSTVYNWKNEFDRWAPSIPCLVYHGPRDIRRQICRKELKNIDQNSIEFPVIITSYEIILQDHSEFKRLKLYWKYIVVDEGHRLKNMNCRLVKELKKLSSENRLLLTGTPLQNNLVELWSLLNFILPDVFDDLEIFESWFSLQGPPRTLEIANEETKTQTENSSNLSGEKKAEIVSKLHEILRPFLLRRLKVDVVEEMPLKVEVCVYCPMSSLQKDYYTKIWNRTLHLYLEKKYGPKYRESVVGKKNNTLRNRVMQLRKCCNHPYLFDEDPNLPEQPYKPSSIRKKSKQNCWQSDAIHFDPLIQASGKLIVLDQMLQLLKRWGHKVLIFSQMTRILDILEDFLMLRSYQYCRLDGSTDLASRQSQVDAFNRSLQKADVASESSSQDDIFCFLLSTRAGGLGINLIAADTVIFYDSDWNPQQDNQAQDRCHRIGQTKNIVVYRLITESNFETRMVQRTMEKRKLERVVIHRGRFTAGGMDASENGTPANGWKELTDQELERLLQEDVIIRSKGKGADGIPIEEVEALCDRERVISSFTSSEHSDKLDERLLPKKGSGYEYIEAYSE</sequence>
<evidence type="ECO:0000259" key="11">
    <source>
        <dbReference type="PROSITE" id="PS51194"/>
    </source>
</evidence>
<comment type="caution">
    <text evidence="12">The sequence shown here is derived from an EMBL/GenBank/DDBJ whole genome shotgun (WGS) entry which is preliminary data.</text>
</comment>
<dbReference type="GO" id="GO:0016787">
    <property type="term" value="F:hydrolase activity"/>
    <property type="evidence" value="ECO:0007669"/>
    <property type="project" value="UniProtKB-KW"/>
</dbReference>
<dbReference type="InParanoid" id="A0A024G1W0"/>
<evidence type="ECO:0000256" key="1">
    <source>
        <dbReference type="ARBA" id="ARBA00004123"/>
    </source>
</evidence>
<feature type="compositionally biased region" description="Low complexity" evidence="9">
    <location>
        <begin position="395"/>
        <end position="411"/>
    </location>
</feature>
<evidence type="ECO:0000259" key="10">
    <source>
        <dbReference type="PROSITE" id="PS51192"/>
    </source>
</evidence>
<dbReference type="Gene3D" id="3.40.50.300">
    <property type="entry name" value="P-loop containing nucleotide triphosphate hydrolases"/>
    <property type="match status" value="1"/>
</dbReference>
<dbReference type="FunFam" id="3.40.50.10810:FF:000015">
    <property type="entry name" value="lymphoid-specific helicase isoform X1"/>
    <property type="match status" value="1"/>
</dbReference>
<dbReference type="Pfam" id="PF00176">
    <property type="entry name" value="SNF2-rel_dom"/>
    <property type="match status" value="1"/>
</dbReference>
<evidence type="ECO:0000256" key="2">
    <source>
        <dbReference type="ARBA" id="ARBA00007025"/>
    </source>
</evidence>
<feature type="region of interest" description="Disordered" evidence="9">
    <location>
        <begin position="559"/>
        <end position="592"/>
    </location>
</feature>
<feature type="region of interest" description="Disordered" evidence="9">
    <location>
        <begin position="350"/>
        <end position="415"/>
    </location>
</feature>
<dbReference type="SUPFAM" id="SSF52540">
    <property type="entry name" value="P-loop containing nucleoside triphosphate hydrolases"/>
    <property type="match status" value="2"/>
</dbReference>
<feature type="compositionally biased region" description="Basic residues" evidence="9">
    <location>
        <begin position="576"/>
        <end position="586"/>
    </location>
</feature>
<dbReference type="SMART" id="SM00487">
    <property type="entry name" value="DEXDc"/>
    <property type="match status" value="1"/>
</dbReference>
<keyword evidence="13" id="KW-1185">Reference proteome</keyword>
<protein>
    <recommendedName>
        <fullName evidence="14">Helicase ATP-binding domain-containing protein</fullName>
    </recommendedName>
</protein>
<dbReference type="InterPro" id="IPR038718">
    <property type="entry name" value="SNF2-like_sf"/>
</dbReference>
<dbReference type="OrthoDB" id="5857104at2759"/>
<evidence type="ECO:0000256" key="8">
    <source>
        <dbReference type="ARBA" id="ARBA00023242"/>
    </source>
</evidence>
<evidence type="ECO:0000313" key="12">
    <source>
        <dbReference type="EMBL" id="CCI40293.1"/>
    </source>
</evidence>
<dbReference type="CDD" id="cd18793">
    <property type="entry name" value="SF2_C_SNF"/>
    <property type="match status" value="1"/>
</dbReference>
<feature type="compositionally biased region" description="Polar residues" evidence="9">
    <location>
        <begin position="268"/>
        <end position="293"/>
    </location>
</feature>
<evidence type="ECO:0000256" key="3">
    <source>
        <dbReference type="ARBA" id="ARBA00022741"/>
    </source>
</evidence>
<feature type="domain" description="Helicase ATP-binding" evidence="10">
    <location>
        <begin position="632"/>
        <end position="803"/>
    </location>
</feature>
<gene>
    <name evidence="12" type="ORF">BN9_010770</name>
</gene>
<evidence type="ECO:0000256" key="6">
    <source>
        <dbReference type="ARBA" id="ARBA00022840"/>
    </source>
</evidence>
<dbReference type="SMART" id="SM00490">
    <property type="entry name" value="HELICc"/>
    <property type="match status" value="1"/>
</dbReference>
<proteinExistence type="inferred from homology"/>
<accession>A0A024G1W0</accession>
<feature type="region of interest" description="Disordered" evidence="9">
    <location>
        <begin position="263"/>
        <end position="306"/>
    </location>
</feature>
<dbReference type="AlphaFoldDB" id="A0A024G1W0"/>
<evidence type="ECO:0000256" key="9">
    <source>
        <dbReference type="SAM" id="MobiDB-lite"/>
    </source>
</evidence>
<name>A0A024G1W0_9STRA</name>
<dbReference type="PROSITE" id="PS51192">
    <property type="entry name" value="HELICASE_ATP_BIND_1"/>
    <property type="match status" value="1"/>
</dbReference>
<keyword evidence="4" id="KW-0378">Hydrolase</keyword>